<dbReference type="InterPro" id="IPR043148">
    <property type="entry name" value="TagF_C"/>
</dbReference>
<evidence type="ECO:0000256" key="5">
    <source>
        <dbReference type="ARBA" id="ARBA00022944"/>
    </source>
</evidence>
<dbReference type="STRING" id="2200.GCA_001571405_01835"/>
<dbReference type="InterPro" id="IPR043149">
    <property type="entry name" value="TagF_N"/>
</dbReference>
<dbReference type="EMBL" id="FNFT01000010">
    <property type="protein sequence ID" value="SDK40761.1"/>
    <property type="molecule type" value="Genomic_DNA"/>
</dbReference>
<comment type="subcellular location">
    <subcellularLocation>
        <location evidence="1">Cell membrane</location>
        <topology evidence="1">Peripheral membrane protein</topology>
    </subcellularLocation>
</comment>
<dbReference type="GO" id="GO:0005886">
    <property type="term" value="C:plasma membrane"/>
    <property type="evidence" value="ECO:0007669"/>
    <property type="project" value="UniProtKB-SubCell"/>
</dbReference>
<dbReference type="OrthoDB" id="46222at2157"/>
<dbReference type="InterPro" id="IPR007554">
    <property type="entry name" value="Glycerophosphate_synth"/>
</dbReference>
<dbReference type="Gene3D" id="3.40.50.12580">
    <property type="match status" value="1"/>
</dbReference>
<evidence type="ECO:0000313" key="8">
    <source>
        <dbReference type="Proteomes" id="UP000326500"/>
    </source>
</evidence>
<protein>
    <submittedName>
        <fullName evidence="7">CDP-glycerol glycerophosphotransferase, TagB/SpsB family</fullName>
    </submittedName>
</protein>
<evidence type="ECO:0000256" key="4">
    <source>
        <dbReference type="ARBA" id="ARBA00022679"/>
    </source>
</evidence>
<dbReference type="AlphaFoldDB" id="A0A1G9BMN7"/>
<dbReference type="GO" id="GO:0047355">
    <property type="term" value="F:CDP-glycerol glycerophosphotransferase activity"/>
    <property type="evidence" value="ECO:0007669"/>
    <property type="project" value="InterPro"/>
</dbReference>
<dbReference type="Proteomes" id="UP000326500">
    <property type="component" value="Unassembled WGS sequence"/>
</dbReference>
<evidence type="ECO:0000256" key="3">
    <source>
        <dbReference type="ARBA" id="ARBA00022475"/>
    </source>
</evidence>
<accession>A0A1G9BMN7</accession>
<evidence type="ECO:0000256" key="1">
    <source>
        <dbReference type="ARBA" id="ARBA00004202"/>
    </source>
</evidence>
<keyword evidence="8" id="KW-1185">Reference proteome</keyword>
<dbReference type="RefSeq" id="WP_066958223.1">
    <property type="nucleotide sequence ID" value="NZ_BCNX01000009.1"/>
</dbReference>
<organism evidence="7 8">
    <name type="scientific">Methanoculleus thermophilus</name>
    <dbReference type="NCBI Taxonomy" id="2200"/>
    <lineage>
        <taxon>Archaea</taxon>
        <taxon>Methanobacteriati</taxon>
        <taxon>Methanobacteriota</taxon>
        <taxon>Stenosarchaea group</taxon>
        <taxon>Methanomicrobia</taxon>
        <taxon>Methanomicrobiales</taxon>
        <taxon>Methanomicrobiaceae</taxon>
        <taxon>Methanoculleus</taxon>
    </lineage>
</organism>
<gene>
    <name evidence="7" type="ORF">SAMN04488571_11021</name>
</gene>
<keyword evidence="5" id="KW-0777">Teichoic acid biosynthesis</keyword>
<dbReference type="PANTHER" id="PTHR37316">
    <property type="entry name" value="TEICHOIC ACID GLYCEROL-PHOSPHATE PRIMASE"/>
    <property type="match status" value="1"/>
</dbReference>
<comment type="similarity">
    <text evidence="2">Belongs to the CDP-glycerol glycerophosphotransferase family.</text>
</comment>
<sequence>MVQMPDLLNPFNSIQVQKAYEVWSLLGKGLLKEILNTGLKILNRMIPKKNNQILFASIPDYSDNAKALYEYLVANQMHRQYDIVWLVDDPGIWKILTQNGVAAHLEKSLHGLYAIFRSRYIITTHNHYCRLKAGNQFLVNLWHGAPLKAMGYADCLETEEALNDIRKGVEAEDILIATSGITKNALVTSFLIDPRKVVVTGQPRNDYLFTAHKGHILAGLLERDLSRYNALLLYMPTFRVGYGRVEGTVEHLDLLKSERFNRFLSDNSILFVLKLHPYEERYWLSRDDFRKNNGNIVVLESERLTANLVSIYEVLGNFDILITDYSSIYFDYLLLNRPIIFIPLDLEEYAQTRGFLLEPYDFWAPGPKVTTVDALIDEIRKCLADPACYEEERVVVNNLINRFQDGNSSRRVWEEVLCKTGGPCAGGASNNHSQ</sequence>
<dbReference type="PANTHER" id="PTHR37316:SF3">
    <property type="entry name" value="TEICHOIC ACID GLYCEROL-PHOSPHATE TRANSFERASE"/>
    <property type="match status" value="1"/>
</dbReference>
<proteinExistence type="inferred from homology"/>
<evidence type="ECO:0000313" key="7">
    <source>
        <dbReference type="EMBL" id="SDK40761.1"/>
    </source>
</evidence>
<reference evidence="7 8" key="1">
    <citation type="submission" date="2016-10" db="EMBL/GenBank/DDBJ databases">
        <authorList>
            <person name="Varghese N."/>
            <person name="Submissions S."/>
        </authorList>
    </citation>
    <scope>NUCLEOTIDE SEQUENCE [LARGE SCALE GENOMIC DNA]</scope>
    <source>
        <strain evidence="7 8">DSM 2373</strain>
    </source>
</reference>
<dbReference type="Pfam" id="PF04464">
    <property type="entry name" value="Glyphos_transf"/>
    <property type="match status" value="1"/>
</dbReference>
<keyword evidence="6" id="KW-0472">Membrane</keyword>
<keyword evidence="3" id="KW-1003">Cell membrane</keyword>
<dbReference type="Gene3D" id="3.40.50.11820">
    <property type="match status" value="1"/>
</dbReference>
<evidence type="ECO:0000256" key="2">
    <source>
        <dbReference type="ARBA" id="ARBA00010488"/>
    </source>
</evidence>
<dbReference type="SUPFAM" id="SSF53756">
    <property type="entry name" value="UDP-Glycosyltransferase/glycogen phosphorylase"/>
    <property type="match status" value="1"/>
</dbReference>
<keyword evidence="4 7" id="KW-0808">Transferase</keyword>
<evidence type="ECO:0000256" key="6">
    <source>
        <dbReference type="ARBA" id="ARBA00023136"/>
    </source>
</evidence>
<dbReference type="InterPro" id="IPR051612">
    <property type="entry name" value="Teichoic_Acid_Biosynth"/>
</dbReference>
<name>A0A1G9BMN7_9EURY</name>